<reference evidence="10 11" key="1">
    <citation type="journal article" date="2021" name="Hortic Res">
        <title>Chromosome-scale assembly of the Dendrobium chrysotoxum genome enhances the understanding of orchid evolution.</title>
        <authorList>
            <person name="Zhang Y."/>
            <person name="Zhang G.Q."/>
            <person name="Zhang D."/>
            <person name="Liu X.D."/>
            <person name="Xu X.Y."/>
            <person name="Sun W.H."/>
            <person name="Yu X."/>
            <person name="Zhu X."/>
            <person name="Wang Z.W."/>
            <person name="Zhao X."/>
            <person name="Zhong W.Y."/>
            <person name="Chen H."/>
            <person name="Yin W.L."/>
            <person name="Huang T."/>
            <person name="Niu S.C."/>
            <person name="Liu Z.J."/>
        </authorList>
    </citation>
    <scope>NUCLEOTIDE SEQUENCE [LARGE SCALE GENOMIC DNA]</scope>
    <source>
        <strain evidence="10">Lindl</strain>
    </source>
</reference>
<evidence type="ECO:0000256" key="4">
    <source>
        <dbReference type="ARBA" id="ARBA00022989"/>
    </source>
</evidence>
<evidence type="ECO:0000256" key="8">
    <source>
        <dbReference type="SAM" id="Phobius"/>
    </source>
</evidence>
<organism evidence="10 11">
    <name type="scientific">Dendrobium chrysotoxum</name>
    <name type="common">Orchid</name>
    <dbReference type="NCBI Taxonomy" id="161865"/>
    <lineage>
        <taxon>Eukaryota</taxon>
        <taxon>Viridiplantae</taxon>
        <taxon>Streptophyta</taxon>
        <taxon>Embryophyta</taxon>
        <taxon>Tracheophyta</taxon>
        <taxon>Spermatophyta</taxon>
        <taxon>Magnoliopsida</taxon>
        <taxon>Liliopsida</taxon>
        <taxon>Asparagales</taxon>
        <taxon>Orchidaceae</taxon>
        <taxon>Epidendroideae</taxon>
        <taxon>Malaxideae</taxon>
        <taxon>Dendrobiinae</taxon>
        <taxon>Dendrobium</taxon>
    </lineage>
</organism>
<keyword evidence="4 8" id="KW-1133">Transmembrane helix</keyword>
<name>A0AAV7HJT6_DENCH</name>
<feature type="domain" description="PGG" evidence="9">
    <location>
        <begin position="406"/>
        <end position="479"/>
    </location>
</feature>
<evidence type="ECO:0000313" key="11">
    <source>
        <dbReference type="Proteomes" id="UP000775213"/>
    </source>
</evidence>
<feature type="transmembrane region" description="Helical" evidence="8">
    <location>
        <begin position="252"/>
        <end position="270"/>
    </location>
</feature>
<proteinExistence type="predicted"/>
<comment type="subcellular location">
    <subcellularLocation>
        <location evidence="1">Membrane</location>
        <topology evidence="1">Multi-pass membrane protein</topology>
    </subcellularLocation>
</comment>
<evidence type="ECO:0000256" key="3">
    <source>
        <dbReference type="ARBA" id="ARBA00022737"/>
    </source>
</evidence>
<dbReference type="GO" id="GO:0005886">
    <property type="term" value="C:plasma membrane"/>
    <property type="evidence" value="ECO:0007669"/>
    <property type="project" value="TreeGrafter"/>
</dbReference>
<dbReference type="Gene3D" id="1.25.40.20">
    <property type="entry name" value="Ankyrin repeat-containing domain"/>
    <property type="match status" value="2"/>
</dbReference>
<comment type="caution">
    <text evidence="10">The sequence shown here is derived from an EMBL/GenBank/DDBJ whole genome shotgun (WGS) entry which is preliminary data.</text>
</comment>
<evidence type="ECO:0000256" key="6">
    <source>
        <dbReference type="ARBA" id="ARBA00023136"/>
    </source>
</evidence>
<gene>
    <name evidence="10" type="ORF">IEQ34_001884</name>
</gene>
<dbReference type="PROSITE" id="PS50297">
    <property type="entry name" value="ANK_REP_REGION"/>
    <property type="match status" value="1"/>
</dbReference>
<keyword evidence="2 8" id="KW-0812">Transmembrane</keyword>
<feature type="transmembrane region" description="Helical" evidence="8">
    <location>
        <begin position="186"/>
        <end position="207"/>
    </location>
</feature>
<dbReference type="AlphaFoldDB" id="A0AAV7HJT6"/>
<feature type="transmembrane region" description="Helical" evidence="8">
    <location>
        <begin position="453"/>
        <end position="477"/>
    </location>
</feature>
<keyword evidence="11" id="KW-1185">Reference proteome</keyword>
<accession>A0AAV7HJT6</accession>
<dbReference type="PANTHER" id="PTHR24186:SF50">
    <property type="entry name" value="ANKYRIN REPEAT-CONTAINING PROTEIN ITN1-LIKE ISOFORM X1"/>
    <property type="match status" value="1"/>
</dbReference>
<sequence length="482" mass="52577">MLLEKMPVLNLQVDDSQSTPIHYAVSLRDLNMVRLLLQVNASVAHLMDDKGLSAIHIAASKGYTKVIREILRHCPDATELTDGDGNNFLHVAAKKGARAVMIMIKDLNSAGTKFGPRRMDIVMSEDQGCPEEELNRHRKMANNLTIVAVLIATVTFAAAFTLPGGYSNNDSNQGMAILAKKVAFKVFLISDTISMASSMCVTFMLIYSNSLERDRRLSIIITAWNYVQVALGGMLVAFSMGIYVVVVSQCRWLAYLICGMVICAPFIVFMSPGFIQVLNLQVDDSQSAPIHYAVSLRDLKMVHLLLQANATVAYLLDDKGLSAIQIAASKGYTKVIGEILHHCLDAIELTDGDGNNFLHVAAKKGATSMRIMIKKLNSAGTKFGPRRMDIVMSEDQACPEEELDRHKAMANNLAIVVVLIATVTFAAAFTLPGGYNNDCSNQGQGMAILAKKIAFKVFFISDTITMESSMCVTFLLINSSSS</sequence>
<dbReference type="SUPFAM" id="SSF48403">
    <property type="entry name" value="Ankyrin repeat"/>
    <property type="match status" value="2"/>
</dbReference>
<evidence type="ECO:0000313" key="10">
    <source>
        <dbReference type="EMBL" id="KAH0468652.1"/>
    </source>
</evidence>
<dbReference type="InterPro" id="IPR026961">
    <property type="entry name" value="PGG_dom"/>
</dbReference>
<feature type="transmembrane region" description="Helical" evidence="8">
    <location>
        <begin position="144"/>
        <end position="166"/>
    </location>
</feature>
<dbReference type="InterPro" id="IPR002110">
    <property type="entry name" value="Ankyrin_rpt"/>
</dbReference>
<dbReference type="PANTHER" id="PTHR24186">
    <property type="entry name" value="PROTEIN PHOSPHATASE 1 REGULATORY SUBUNIT"/>
    <property type="match status" value="1"/>
</dbReference>
<feature type="repeat" description="ANK" evidence="7">
    <location>
        <begin position="16"/>
        <end position="43"/>
    </location>
</feature>
<dbReference type="Pfam" id="PF12796">
    <property type="entry name" value="Ank_2"/>
    <property type="match status" value="2"/>
</dbReference>
<evidence type="ECO:0000256" key="1">
    <source>
        <dbReference type="ARBA" id="ARBA00004141"/>
    </source>
</evidence>
<dbReference type="EMBL" id="JAGFBR010000003">
    <property type="protein sequence ID" value="KAH0468652.1"/>
    <property type="molecule type" value="Genomic_DNA"/>
</dbReference>
<evidence type="ECO:0000256" key="7">
    <source>
        <dbReference type="PROSITE-ProRule" id="PRU00023"/>
    </source>
</evidence>
<evidence type="ECO:0000256" key="2">
    <source>
        <dbReference type="ARBA" id="ARBA00022692"/>
    </source>
</evidence>
<evidence type="ECO:0000256" key="5">
    <source>
        <dbReference type="ARBA" id="ARBA00023043"/>
    </source>
</evidence>
<dbReference type="SMART" id="SM00248">
    <property type="entry name" value="ANK"/>
    <property type="match status" value="6"/>
</dbReference>
<dbReference type="InterPro" id="IPR036770">
    <property type="entry name" value="Ankyrin_rpt-contain_sf"/>
</dbReference>
<dbReference type="PROSITE" id="PS50088">
    <property type="entry name" value="ANK_REPEAT"/>
    <property type="match status" value="2"/>
</dbReference>
<feature type="transmembrane region" description="Helical" evidence="8">
    <location>
        <begin position="219"/>
        <end position="246"/>
    </location>
</feature>
<dbReference type="Proteomes" id="UP000775213">
    <property type="component" value="Unassembled WGS sequence"/>
</dbReference>
<protein>
    <recommendedName>
        <fullName evidence="9">PGG domain-containing protein</fullName>
    </recommendedName>
</protein>
<evidence type="ECO:0000259" key="9">
    <source>
        <dbReference type="Pfam" id="PF13962"/>
    </source>
</evidence>
<feature type="repeat" description="ANK" evidence="7">
    <location>
        <begin position="50"/>
        <end position="82"/>
    </location>
</feature>
<keyword evidence="6 8" id="KW-0472">Membrane</keyword>
<dbReference type="Pfam" id="PF13962">
    <property type="entry name" value="PGG"/>
    <property type="match status" value="2"/>
</dbReference>
<feature type="transmembrane region" description="Helical" evidence="8">
    <location>
        <begin position="413"/>
        <end position="433"/>
    </location>
</feature>
<dbReference type="Pfam" id="PF00023">
    <property type="entry name" value="Ank"/>
    <property type="match status" value="1"/>
</dbReference>
<keyword evidence="3" id="KW-0677">Repeat</keyword>
<keyword evidence="5 7" id="KW-0040">ANK repeat</keyword>
<feature type="domain" description="PGG" evidence="9">
    <location>
        <begin position="137"/>
        <end position="245"/>
    </location>
</feature>